<protein>
    <recommendedName>
        <fullName evidence="2">BIG2 domain-containing protein</fullName>
    </recommendedName>
</protein>
<reference evidence="4" key="1">
    <citation type="journal article" date="2019" name="Int. J. Syst. Evol. Microbiol.">
        <title>The Global Catalogue of Microorganisms (GCM) 10K type strain sequencing project: providing services to taxonomists for standard genome sequencing and annotation.</title>
        <authorList>
            <consortium name="The Broad Institute Genomics Platform"/>
            <consortium name="The Broad Institute Genome Sequencing Center for Infectious Disease"/>
            <person name="Wu L."/>
            <person name="Ma J."/>
        </authorList>
    </citation>
    <scope>NUCLEOTIDE SEQUENCE [LARGE SCALE GENOMIC DNA]</scope>
    <source>
        <strain evidence="4">JCM 31404</strain>
    </source>
</reference>
<dbReference type="Gene3D" id="2.60.40.1080">
    <property type="match status" value="2"/>
</dbReference>
<proteinExistence type="predicted"/>
<sequence>MVAATVTINRPASQATLRAPLGTTIFTARAYDQADGQGKLLGQGATQQQITAGTTNTVVLSLNNIVDRVTVSAPTADLAPGDSLQATATAYDAANSTVIGSTFNWTTGDSRVATVSTGGLVTAVGVGTTTVSATDAASGKQGTMTITVTQTGVTVQTLTLGPGTGSIPRGSSVQFTAQALDSAQQPIPDAVYTYISSNPGVLNVDSRGQGRALGEGTATITVKSGSKTTTASLTVTASSTALSGALWKAVEPVRPLQLRDLGQDADGTFWGFGTRLNEARLFRSADGKNWAPVYMNNTSAPACNALYSTSAKVTLAAFSKDNLWLTCNDTLYQSVNGGLYWMERLTDSSLDGERVKLNLANPNLMVIGGIYSSDAGKTWKKRSYGNDLTISGAYSKTIFAATEKSLDQGVTWQPYGKPFASPAAFSVQGEAITPAGQLMQVVGADIAGVWTTGLYVSGDLGATWTKKSSLSIPKYAKVLFTFYKPQPTVMYVQWPDGLAISQDSGATFKVVSSKYAFPDEGDSSVIYRPLPVSQVGNTYNTIEGLSRSLDGGITWTDIVNPIYPSGNNYPLRNVRVLRDKDGRVLVATGSGLWAAPGAKDTFSSAGNNLGLTIQPSQAGVIDRTQASRLFAITSDEYYGRGKPYLTETTGSQWLKLDTASLQSLTQNGVTATIWHGATSMGDVLTSTDSGLSWSWTGRVPFNQDGQGAASLVLRASRQNTARLYALSPAGVHRSENSGQTWQWASVNLQHASGTDLSVDPLNDQTVYLATNHAGIYKTTNSGQDWKAVNNGLSNLEVRCLAISPDGSSLLAGTNDGGVYRSLDRGGTWEFVSSLLQSYAVTDVEFDPSDANVAYATTTGGVYKTVDKGSSWVMASKGLTSPYITWVQVSSDGKTLYLGTNDQEVFTGSPSSNTGADFRTQSIQRTMN</sequence>
<dbReference type="SMART" id="SM00635">
    <property type="entry name" value="BID_2"/>
    <property type="match status" value="2"/>
</dbReference>
<comment type="caution">
    <text evidence="3">The sequence shown here is derived from an EMBL/GenBank/DDBJ whole genome shotgun (WGS) entry which is preliminary data.</text>
</comment>
<organism evidence="3 4">
    <name type="scientific">Deinococcus seoulensis</name>
    <dbReference type="NCBI Taxonomy" id="1837379"/>
    <lineage>
        <taxon>Bacteria</taxon>
        <taxon>Thermotogati</taxon>
        <taxon>Deinococcota</taxon>
        <taxon>Deinococci</taxon>
        <taxon>Deinococcales</taxon>
        <taxon>Deinococcaceae</taxon>
        <taxon>Deinococcus</taxon>
    </lineage>
</organism>
<feature type="domain" description="BIG2" evidence="2">
    <location>
        <begin position="154"/>
        <end position="234"/>
    </location>
</feature>
<dbReference type="Proteomes" id="UP000634308">
    <property type="component" value="Unassembled WGS sequence"/>
</dbReference>
<dbReference type="InterPro" id="IPR052025">
    <property type="entry name" value="Xyloglucanase_GH74"/>
</dbReference>
<dbReference type="InterPro" id="IPR015943">
    <property type="entry name" value="WD40/YVTN_repeat-like_dom_sf"/>
</dbReference>
<evidence type="ECO:0000256" key="1">
    <source>
        <dbReference type="SAM" id="MobiDB-lite"/>
    </source>
</evidence>
<keyword evidence="4" id="KW-1185">Reference proteome</keyword>
<dbReference type="Pfam" id="PF02368">
    <property type="entry name" value="Big_2"/>
    <property type="match status" value="1"/>
</dbReference>
<evidence type="ECO:0000313" key="4">
    <source>
        <dbReference type="Proteomes" id="UP000634308"/>
    </source>
</evidence>
<dbReference type="SUPFAM" id="SSF49373">
    <property type="entry name" value="Invasin/intimin cell-adhesion fragments"/>
    <property type="match status" value="2"/>
</dbReference>
<dbReference type="SUPFAM" id="SSF110296">
    <property type="entry name" value="Oligoxyloglucan reducing end-specific cellobiohydrolase"/>
    <property type="match status" value="3"/>
</dbReference>
<dbReference type="PANTHER" id="PTHR43739">
    <property type="entry name" value="XYLOGLUCANASE (EUROFUNG)"/>
    <property type="match status" value="1"/>
</dbReference>
<accession>A0ABQ2RVI3</accession>
<evidence type="ECO:0000313" key="3">
    <source>
        <dbReference type="EMBL" id="GGR60841.1"/>
    </source>
</evidence>
<feature type="region of interest" description="Disordered" evidence="1">
    <location>
        <begin position="907"/>
        <end position="927"/>
    </location>
</feature>
<dbReference type="InterPro" id="IPR003343">
    <property type="entry name" value="Big_2"/>
</dbReference>
<name>A0ABQ2RVI3_9DEIO</name>
<evidence type="ECO:0000259" key="2">
    <source>
        <dbReference type="SMART" id="SM00635"/>
    </source>
</evidence>
<gene>
    <name evidence="3" type="ORF">GCM10008959_23320</name>
</gene>
<feature type="domain" description="BIG2" evidence="2">
    <location>
        <begin position="65"/>
        <end position="145"/>
    </location>
</feature>
<dbReference type="EMBL" id="BMQM01000015">
    <property type="protein sequence ID" value="GGR60841.1"/>
    <property type="molecule type" value="Genomic_DNA"/>
</dbReference>
<dbReference type="PANTHER" id="PTHR43739:SF5">
    <property type="entry name" value="EXO-ALPHA-SIALIDASE"/>
    <property type="match status" value="1"/>
</dbReference>
<dbReference type="Gene3D" id="2.130.10.10">
    <property type="entry name" value="YVTN repeat-like/Quinoprotein amine dehydrogenase"/>
    <property type="match status" value="3"/>
</dbReference>
<dbReference type="InterPro" id="IPR008964">
    <property type="entry name" value="Invasin/intimin_cell_adhesion"/>
</dbReference>